<comment type="caution">
    <text evidence="1">The sequence shown here is derived from an EMBL/GenBank/DDBJ whole genome shotgun (WGS) entry which is preliminary data.</text>
</comment>
<evidence type="ECO:0000313" key="1">
    <source>
        <dbReference type="EMBL" id="CAD8130033.1"/>
    </source>
</evidence>
<organism evidence="1 2">
    <name type="scientific">Paramecium sonneborni</name>
    <dbReference type="NCBI Taxonomy" id="65129"/>
    <lineage>
        <taxon>Eukaryota</taxon>
        <taxon>Sar</taxon>
        <taxon>Alveolata</taxon>
        <taxon>Ciliophora</taxon>
        <taxon>Intramacronucleata</taxon>
        <taxon>Oligohymenophorea</taxon>
        <taxon>Peniculida</taxon>
        <taxon>Parameciidae</taxon>
        <taxon>Paramecium</taxon>
    </lineage>
</organism>
<dbReference type="Proteomes" id="UP000692954">
    <property type="component" value="Unassembled WGS sequence"/>
</dbReference>
<accession>A0A8S1RRP8</accession>
<sequence length="60" mass="7108">MKKILYLAFAFVCIVEFIAFTNEILEHVIKRVKRHDIWGPTFKYKYADNKVEICGWVSQG</sequence>
<name>A0A8S1RRP8_9CILI</name>
<evidence type="ECO:0000313" key="2">
    <source>
        <dbReference type="Proteomes" id="UP000692954"/>
    </source>
</evidence>
<dbReference type="AlphaFoldDB" id="A0A8S1RRP8"/>
<protein>
    <submittedName>
        <fullName evidence="1">Uncharacterized protein</fullName>
    </submittedName>
</protein>
<keyword evidence="2" id="KW-1185">Reference proteome</keyword>
<dbReference type="EMBL" id="CAJJDN010000258">
    <property type="protein sequence ID" value="CAD8130033.1"/>
    <property type="molecule type" value="Genomic_DNA"/>
</dbReference>
<reference evidence="1" key="1">
    <citation type="submission" date="2021-01" db="EMBL/GenBank/DDBJ databases">
        <authorList>
            <consortium name="Genoscope - CEA"/>
            <person name="William W."/>
        </authorList>
    </citation>
    <scope>NUCLEOTIDE SEQUENCE</scope>
</reference>
<gene>
    <name evidence="1" type="ORF">PSON_ATCC_30995.1.T2580005</name>
</gene>
<proteinExistence type="predicted"/>